<dbReference type="EMBL" id="HACG01033726">
    <property type="protein sequence ID" value="CEK80591.1"/>
    <property type="molecule type" value="Transcribed_RNA"/>
</dbReference>
<proteinExistence type="predicted"/>
<gene>
    <name evidence="1" type="primary">ORF121712</name>
</gene>
<accession>A0A0B7AKQ3</accession>
<evidence type="ECO:0000313" key="1">
    <source>
        <dbReference type="EMBL" id="CEK80591.1"/>
    </source>
</evidence>
<protein>
    <submittedName>
        <fullName evidence="1">Uncharacterized protein</fullName>
    </submittedName>
</protein>
<reference evidence="1" key="1">
    <citation type="submission" date="2014-12" db="EMBL/GenBank/DDBJ databases">
        <title>Insight into the proteome of Arion vulgaris.</title>
        <authorList>
            <person name="Aradska J."/>
            <person name="Bulat T."/>
            <person name="Smidak R."/>
            <person name="Sarate P."/>
            <person name="Gangsoo J."/>
            <person name="Sialana F."/>
            <person name="Bilban M."/>
            <person name="Lubec G."/>
        </authorList>
    </citation>
    <scope>NUCLEOTIDE SEQUENCE</scope>
    <source>
        <tissue evidence="1">Skin</tissue>
    </source>
</reference>
<name>A0A0B7AKQ3_9EUPU</name>
<feature type="non-terminal residue" evidence="1">
    <location>
        <position position="1"/>
    </location>
</feature>
<sequence length="54" mass="6328">FLHEGLLLPFDWCPPAMLADLRRLQRLEKTSYICTFICKMNPNYFDHGISLAVE</sequence>
<organism evidence="1">
    <name type="scientific">Arion vulgaris</name>
    <dbReference type="NCBI Taxonomy" id="1028688"/>
    <lineage>
        <taxon>Eukaryota</taxon>
        <taxon>Metazoa</taxon>
        <taxon>Spiralia</taxon>
        <taxon>Lophotrochozoa</taxon>
        <taxon>Mollusca</taxon>
        <taxon>Gastropoda</taxon>
        <taxon>Heterobranchia</taxon>
        <taxon>Euthyneura</taxon>
        <taxon>Panpulmonata</taxon>
        <taxon>Eupulmonata</taxon>
        <taxon>Stylommatophora</taxon>
        <taxon>Helicina</taxon>
        <taxon>Arionoidea</taxon>
        <taxon>Arionidae</taxon>
        <taxon>Arion</taxon>
    </lineage>
</organism>
<dbReference type="AlphaFoldDB" id="A0A0B7AKQ3"/>